<evidence type="ECO:0000313" key="3">
    <source>
        <dbReference type="Proteomes" id="UP001293718"/>
    </source>
</evidence>
<dbReference type="Pfam" id="PF01814">
    <property type="entry name" value="Hemerythrin"/>
    <property type="match status" value="1"/>
</dbReference>
<keyword evidence="3" id="KW-1185">Reference proteome</keyword>
<dbReference type="Gene3D" id="1.20.120.520">
    <property type="entry name" value="nmb1532 protein domain like"/>
    <property type="match status" value="1"/>
</dbReference>
<protein>
    <submittedName>
        <fullName evidence="2">Hemerythrin domain-containing protein</fullName>
    </submittedName>
</protein>
<dbReference type="EMBL" id="JAXOJX010000002">
    <property type="protein sequence ID" value="MDZ5455363.1"/>
    <property type="molecule type" value="Genomic_DNA"/>
</dbReference>
<evidence type="ECO:0000313" key="2">
    <source>
        <dbReference type="EMBL" id="MDZ5455363.1"/>
    </source>
</evidence>
<dbReference type="PANTHER" id="PTHR35585:SF1">
    <property type="entry name" value="HHE DOMAIN PROTEIN (AFU_ORTHOLOGUE AFUA_4G00730)"/>
    <property type="match status" value="1"/>
</dbReference>
<accession>A0ABU5I8S7</accession>
<dbReference type="RefSeq" id="WP_322464220.1">
    <property type="nucleotide sequence ID" value="NZ_JAXOJX010000002.1"/>
</dbReference>
<dbReference type="InterPro" id="IPR012312">
    <property type="entry name" value="Hemerythrin-like"/>
</dbReference>
<feature type="domain" description="Hemerythrin-like" evidence="1">
    <location>
        <begin position="22"/>
        <end position="142"/>
    </location>
</feature>
<sequence length="184" mass="20639">MPTTEKTAPRAGSAAAAREDVLNMLIADHKRAKKSFKDFEKLDAQKQADACKELVEQTCAELQVHTTLEEEIFYPAVRQALKEQDLLDEAEVEHASAKQLIEQLQSMQQQGQLDGKFSATFTVLGEYVKHHIKEEEGELFEQCEKAGTKIDWAALGEQMKARKAELMEELLPQPAVAADQRNQA</sequence>
<name>A0ABU5I8S7_9BURK</name>
<dbReference type="CDD" id="cd12108">
    <property type="entry name" value="Hr-like"/>
    <property type="match status" value="1"/>
</dbReference>
<evidence type="ECO:0000259" key="1">
    <source>
        <dbReference type="Pfam" id="PF01814"/>
    </source>
</evidence>
<gene>
    <name evidence="2" type="ORF">SM757_02125</name>
</gene>
<comment type="caution">
    <text evidence="2">The sequence shown here is derived from an EMBL/GenBank/DDBJ whole genome shotgun (WGS) entry which is preliminary data.</text>
</comment>
<proteinExistence type="predicted"/>
<reference evidence="2 3" key="1">
    <citation type="submission" date="2023-11" db="EMBL/GenBank/DDBJ databases">
        <title>Draft genome of Azohydromonas lata strain H1 (DSM1123), a polyhydroxyalkanoate producer.</title>
        <authorList>
            <person name="Traversa D."/>
            <person name="D'Addabbo P."/>
            <person name="Pazzani C."/>
            <person name="Manzari C."/>
            <person name="Chiara M."/>
            <person name="Scrascia M."/>
        </authorList>
    </citation>
    <scope>NUCLEOTIDE SEQUENCE [LARGE SCALE GENOMIC DNA]</scope>
    <source>
        <strain evidence="2 3">H1</strain>
    </source>
</reference>
<dbReference type="PANTHER" id="PTHR35585">
    <property type="entry name" value="HHE DOMAIN PROTEIN (AFU_ORTHOLOGUE AFUA_4G00730)"/>
    <property type="match status" value="1"/>
</dbReference>
<organism evidence="2 3">
    <name type="scientific">Azohydromonas lata</name>
    <dbReference type="NCBI Taxonomy" id="45677"/>
    <lineage>
        <taxon>Bacteria</taxon>
        <taxon>Pseudomonadati</taxon>
        <taxon>Pseudomonadota</taxon>
        <taxon>Betaproteobacteria</taxon>
        <taxon>Burkholderiales</taxon>
        <taxon>Sphaerotilaceae</taxon>
        <taxon>Azohydromonas</taxon>
    </lineage>
</organism>
<dbReference type="Proteomes" id="UP001293718">
    <property type="component" value="Unassembled WGS sequence"/>
</dbReference>